<dbReference type="PANTHER" id="PTHR30250:SF11">
    <property type="entry name" value="O-ANTIGEN TRANSPORTER-RELATED"/>
    <property type="match status" value="1"/>
</dbReference>
<feature type="transmembrane region" description="Helical" evidence="6">
    <location>
        <begin position="36"/>
        <end position="54"/>
    </location>
</feature>
<keyword evidence="3 6" id="KW-0812">Transmembrane</keyword>
<gene>
    <name evidence="7" type="ORF">UT12_C0007G0004</name>
</gene>
<dbReference type="GO" id="GO:0005886">
    <property type="term" value="C:plasma membrane"/>
    <property type="evidence" value="ECO:0007669"/>
    <property type="project" value="UniProtKB-SubCell"/>
</dbReference>
<evidence type="ECO:0000256" key="4">
    <source>
        <dbReference type="ARBA" id="ARBA00022989"/>
    </source>
</evidence>
<feature type="transmembrane region" description="Helical" evidence="6">
    <location>
        <begin position="297"/>
        <end position="316"/>
    </location>
</feature>
<feature type="transmembrane region" description="Helical" evidence="6">
    <location>
        <begin position="336"/>
        <end position="359"/>
    </location>
</feature>
<comment type="subcellular location">
    <subcellularLocation>
        <location evidence="1">Cell membrane</location>
        <topology evidence="1">Multi-pass membrane protein</topology>
    </subcellularLocation>
</comment>
<evidence type="ECO:0000313" key="8">
    <source>
        <dbReference type="Proteomes" id="UP000034893"/>
    </source>
</evidence>
<proteinExistence type="predicted"/>
<evidence type="ECO:0000256" key="3">
    <source>
        <dbReference type="ARBA" id="ARBA00022692"/>
    </source>
</evidence>
<dbReference type="EMBL" id="LBVP01000007">
    <property type="protein sequence ID" value="KKQ89807.1"/>
    <property type="molecule type" value="Genomic_DNA"/>
</dbReference>
<dbReference type="InterPro" id="IPR050833">
    <property type="entry name" value="Poly_Biosynth_Transport"/>
</dbReference>
<protein>
    <submittedName>
        <fullName evidence="7">Polysaccharide biosynthesis protein</fullName>
    </submittedName>
</protein>
<dbReference type="Pfam" id="PF01943">
    <property type="entry name" value="Polysacc_synt"/>
    <property type="match status" value="1"/>
</dbReference>
<dbReference type="AlphaFoldDB" id="A0A0G0LFF8"/>
<evidence type="ECO:0000256" key="6">
    <source>
        <dbReference type="SAM" id="Phobius"/>
    </source>
</evidence>
<dbReference type="PANTHER" id="PTHR30250">
    <property type="entry name" value="PST FAMILY PREDICTED COLANIC ACID TRANSPORTER"/>
    <property type="match status" value="1"/>
</dbReference>
<keyword evidence="2" id="KW-1003">Cell membrane</keyword>
<evidence type="ECO:0000313" key="7">
    <source>
        <dbReference type="EMBL" id="KKQ89807.1"/>
    </source>
</evidence>
<evidence type="ECO:0000256" key="2">
    <source>
        <dbReference type="ARBA" id="ARBA00022475"/>
    </source>
</evidence>
<feature type="transmembrane region" description="Helical" evidence="6">
    <location>
        <begin position="103"/>
        <end position="121"/>
    </location>
</feature>
<sequence length="415" mass="46626">MVKNIVRNKIYPLLAYTGLEADYLVFNGGWIFIRQILTSLSTLAIVFFFTRFGSKEDFGAYNLILSISALASVFSLPGVATAVIQSVASGFDRSYFVGLRLRFFFSITGSFFLMTLAYYYFLKQAEALSVSIFLVALVFPFLNTFGTYDSLLSGKKLFRNQSISSVSISGIVSLGTIVAIFLKLNVIFIIFTYFFLTTVLNIFFHSFFTKYLSKDSQTDSKFKEYSYFMSFISGLSLVAANLDKILLGSLSGFSSLAIYSTALLIPDGITRNLKAFMGIYTVKLAGKSSLENKKVLAYYYLRLILIGFILSFALWFTLPFLIPFLFSAKYVEAVGFARLISITLILSPIVTALSSAVVFEKRYKDTLLFNIFPQGIKILLYFILIPSFGILGIVFSLMFERLISVSLLTYIVFKK</sequence>
<feature type="transmembrane region" description="Helical" evidence="6">
    <location>
        <begin position="248"/>
        <end position="265"/>
    </location>
</feature>
<feature type="transmembrane region" description="Helical" evidence="6">
    <location>
        <begin position="127"/>
        <end position="151"/>
    </location>
</feature>
<evidence type="ECO:0000256" key="5">
    <source>
        <dbReference type="ARBA" id="ARBA00023136"/>
    </source>
</evidence>
<dbReference type="InterPro" id="IPR002797">
    <property type="entry name" value="Polysacc_synth"/>
</dbReference>
<evidence type="ECO:0000256" key="1">
    <source>
        <dbReference type="ARBA" id="ARBA00004651"/>
    </source>
</evidence>
<feature type="transmembrane region" description="Helical" evidence="6">
    <location>
        <begin position="60"/>
        <end position="83"/>
    </location>
</feature>
<organism evidence="7 8">
    <name type="scientific">Candidatus Curtissbacteria bacterium GW2011_GWC2_38_9</name>
    <dbReference type="NCBI Taxonomy" id="1618414"/>
    <lineage>
        <taxon>Bacteria</taxon>
        <taxon>Candidatus Curtissiibacteriota</taxon>
    </lineage>
</organism>
<name>A0A0G0LFF8_9BACT</name>
<dbReference type="Proteomes" id="UP000034893">
    <property type="component" value="Unassembled WGS sequence"/>
</dbReference>
<feature type="transmembrane region" description="Helical" evidence="6">
    <location>
        <begin position="379"/>
        <end position="399"/>
    </location>
</feature>
<keyword evidence="5 6" id="KW-0472">Membrane</keyword>
<reference evidence="7 8" key="1">
    <citation type="journal article" date="2015" name="Nature">
        <title>rRNA introns, odd ribosomes, and small enigmatic genomes across a large radiation of phyla.</title>
        <authorList>
            <person name="Brown C.T."/>
            <person name="Hug L.A."/>
            <person name="Thomas B.C."/>
            <person name="Sharon I."/>
            <person name="Castelle C.J."/>
            <person name="Singh A."/>
            <person name="Wilkins M.J."/>
            <person name="Williams K.H."/>
            <person name="Banfield J.F."/>
        </authorList>
    </citation>
    <scope>NUCLEOTIDE SEQUENCE [LARGE SCALE GENOMIC DNA]</scope>
</reference>
<feature type="transmembrane region" description="Helical" evidence="6">
    <location>
        <begin position="163"/>
        <end position="181"/>
    </location>
</feature>
<comment type="caution">
    <text evidence="7">The sequence shown here is derived from an EMBL/GenBank/DDBJ whole genome shotgun (WGS) entry which is preliminary data.</text>
</comment>
<keyword evidence="4 6" id="KW-1133">Transmembrane helix</keyword>
<accession>A0A0G0LFF8</accession>
<feature type="transmembrane region" description="Helical" evidence="6">
    <location>
        <begin position="187"/>
        <end position="204"/>
    </location>
</feature>